<keyword evidence="5" id="KW-1185">Reference proteome</keyword>
<feature type="transmembrane region" description="Helical" evidence="1">
    <location>
        <begin position="156"/>
        <end position="175"/>
    </location>
</feature>
<feature type="transmembrane region" description="Helical" evidence="1">
    <location>
        <begin position="85"/>
        <end position="103"/>
    </location>
</feature>
<reference evidence="3" key="2">
    <citation type="journal article" date="2021" name="Appl. Environ. Microbiol.">
        <title>Adaptability of a Caproate-Producing Bacterium Contributes to Its Dominance in an Anaerobic Fermentation System.</title>
        <authorList>
            <person name="Wang H."/>
            <person name="Gu Y."/>
            <person name="Zhou W."/>
            <person name="Zhao D."/>
            <person name="Qiao Z."/>
            <person name="Zheng J."/>
            <person name="Gao J."/>
            <person name="Chen X."/>
            <person name="Ren C."/>
            <person name="Xu Y."/>
        </authorList>
    </citation>
    <scope>NUCLEOTIDE SEQUENCE</scope>
    <source>
        <strain evidence="3">JNU-WLY1368</strain>
    </source>
</reference>
<evidence type="ECO:0000313" key="4">
    <source>
        <dbReference type="Proteomes" id="UP000501316"/>
    </source>
</evidence>
<feature type="transmembrane region" description="Helical" evidence="1">
    <location>
        <begin position="115"/>
        <end position="135"/>
    </location>
</feature>
<reference evidence="3" key="3">
    <citation type="journal article" date="2022" name="Int. J. Syst. Evol. Microbiol.">
        <title>Caproicibacterium lactatifermentans sp. nov., isolated from pit clay used for the production of Chinese strong aroma-type liquor.</title>
        <authorList>
            <person name="Wang H."/>
            <person name="Gu Y."/>
            <person name="Zhao D."/>
            <person name="Qiao Z."/>
            <person name="Zheng J."/>
            <person name="Gao J."/>
            <person name="Ren C."/>
            <person name="Xu Y."/>
        </authorList>
    </citation>
    <scope>NUCLEOTIDE SEQUENCE</scope>
    <source>
        <strain evidence="3">JNU-WLY1368</strain>
    </source>
</reference>
<dbReference type="AlphaFoldDB" id="A0A859DNH7"/>
<evidence type="ECO:0000313" key="5">
    <source>
        <dbReference type="Proteomes" id="UP000509623"/>
    </source>
</evidence>
<keyword evidence="1" id="KW-0812">Transmembrane</keyword>
<evidence type="ECO:0000313" key="2">
    <source>
        <dbReference type="EMBL" id="QKN23064.1"/>
    </source>
</evidence>
<feature type="transmembrane region" description="Helical" evidence="1">
    <location>
        <begin position="31"/>
        <end position="54"/>
    </location>
</feature>
<dbReference type="InterPro" id="IPR006938">
    <property type="entry name" value="DUF624"/>
</dbReference>
<dbReference type="RefSeq" id="WP_086034876.1">
    <property type="nucleotide sequence ID" value="NZ_CP046051.1"/>
</dbReference>
<evidence type="ECO:0000313" key="3">
    <source>
        <dbReference type="EMBL" id="QKO30330.1"/>
    </source>
</evidence>
<feature type="transmembrane region" description="Helical" evidence="1">
    <location>
        <begin position="181"/>
        <end position="201"/>
    </location>
</feature>
<sequence length="218" mass="24228">MNNMNQMTATNDPDNLWKLGDSLTEICLIGALWFLCTIPIVTAGAATTAMYSVLFRKMKKDGRYQGYVKPFFAAFKENFRKSTGLWITELAVSLVLSMDAWYYSRLAVRAGTYRGLEIAILCLLAVVIIVGCYAFPMTALYRNTVKETILQAAQHALRSWPWSLLCLALCVGVPFVVTKGLWYLALIAGGVVGFAIAHIMVHALKKEIPRVHGPEKIC</sequence>
<gene>
    <name evidence="2" type="ORF">GJQ69_00335</name>
    <name evidence="3" type="ORF">GKP14_04445</name>
</gene>
<dbReference type="KEGG" id="clf:GJQ69_00335"/>
<dbReference type="Proteomes" id="UP000501316">
    <property type="component" value="Chromosome"/>
</dbReference>
<keyword evidence="1" id="KW-0472">Membrane</keyword>
<dbReference type="Proteomes" id="UP000509623">
    <property type="component" value="Chromosome"/>
</dbReference>
<reference evidence="4 5" key="1">
    <citation type="submission" date="2019-11" db="EMBL/GenBank/DDBJ databases">
        <authorList>
            <person name="Ren C."/>
            <person name="Wang H."/>
            <person name="Xu Y."/>
        </authorList>
    </citation>
    <scope>NUCLEOTIDE SEQUENCE [LARGE SCALE GENOMIC DNA]</scope>
    <source>
        <strain evidence="5">JNU-WLY1368</strain>
        <strain evidence="2 4">LBM 19010</strain>
    </source>
</reference>
<dbReference type="Pfam" id="PF04854">
    <property type="entry name" value="DUF624"/>
    <property type="match status" value="1"/>
</dbReference>
<dbReference type="EMBL" id="CP046161">
    <property type="protein sequence ID" value="QKO30330.1"/>
    <property type="molecule type" value="Genomic_DNA"/>
</dbReference>
<proteinExistence type="predicted"/>
<accession>A0A859DNH7</accession>
<keyword evidence="1" id="KW-1133">Transmembrane helix</keyword>
<evidence type="ECO:0000256" key="1">
    <source>
        <dbReference type="SAM" id="Phobius"/>
    </source>
</evidence>
<protein>
    <submittedName>
        <fullName evidence="2">DUF624 domain-containing protein</fullName>
    </submittedName>
</protein>
<dbReference type="EMBL" id="CP046051">
    <property type="protein sequence ID" value="QKN23064.1"/>
    <property type="molecule type" value="Genomic_DNA"/>
</dbReference>
<name>A0A859DNH7_9FIRM</name>
<organism evidence="2 4">
    <name type="scientific">Caproicibacterium lactatifermentans</name>
    <dbReference type="NCBI Taxonomy" id="2666138"/>
    <lineage>
        <taxon>Bacteria</taxon>
        <taxon>Bacillati</taxon>
        <taxon>Bacillota</taxon>
        <taxon>Clostridia</taxon>
        <taxon>Eubacteriales</taxon>
        <taxon>Oscillospiraceae</taxon>
        <taxon>Caproicibacterium</taxon>
    </lineage>
</organism>